<feature type="domain" description="Velvet" evidence="5">
    <location>
        <begin position="1"/>
        <end position="165"/>
    </location>
</feature>
<dbReference type="Proteomes" id="UP001150266">
    <property type="component" value="Unassembled WGS sequence"/>
</dbReference>
<dbReference type="InterPro" id="IPR038491">
    <property type="entry name" value="Velvet_dom_sf"/>
</dbReference>
<dbReference type="GO" id="GO:0005634">
    <property type="term" value="C:nucleus"/>
    <property type="evidence" value="ECO:0007669"/>
    <property type="project" value="UniProtKB-SubCell"/>
</dbReference>
<keyword evidence="4" id="KW-0539">Nucleus</keyword>
<gene>
    <name evidence="6" type="ORF">J3R30DRAFT_3301783</name>
</gene>
<accession>A0A9W9A0H9</accession>
<dbReference type="InterPro" id="IPR021740">
    <property type="entry name" value="Velvet"/>
</dbReference>
<dbReference type="AlphaFoldDB" id="A0A9W9A0H9"/>
<evidence type="ECO:0000256" key="3">
    <source>
        <dbReference type="ARBA" id="ARBA00023163"/>
    </source>
</evidence>
<keyword evidence="7" id="KW-1185">Reference proteome</keyword>
<dbReference type="Gene3D" id="2.60.40.3960">
    <property type="entry name" value="Velvet domain"/>
    <property type="match status" value="1"/>
</dbReference>
<dbReference type="PROSITE" id="PS51821">
    <property type="entry name" value="VELVET"/>
    <property type="match status" value="1"/>
</dbReference>
<keyword evidence="3" id="KW-0804">Transcription</keyword>
<evidence type="ECO:0000313" key="7">
    <source>
        <dbReference type="Proteomes" id="UP001150266"/>
    </source>
</evidence>
<evidence type="ECO:0000259" key="5">
    <source>
        <dbReference type="PROSITE" id="PS51821"/>
    </source>
</evidence>
<comment type="subcellular location">
    <subcellularLocation>
        <location evidence="1">Nucleus</location>
    </subcellularLocation>
</comment>
<dbReference type="OrthoDB" id="5599552at2759"/>
<proteinExistence type="predicted"/>
<organism evidence="6 7">
    <name type="scientific">Lentinula aciculospora</name>
    <dbReference type="NCBI Taxonomy" id="153920"/>
    <lineage>
        <taxon>Eukaryota</taxon>
        <taxon>Fungi</taxon>
        <taxon>Dikarya</taxon>
        <taxon>Basidiomycota</taxon>
        <taxon>Agaricomycotina</taxon>
        <taxon>Agaricomycetes</taxon>
        <taxon>Agaricomycetidae</taxon>
        <taxon>Agaricales</taxon>
        <taxon>Marasmiineae</taxon>
        <taxon>Omphalotaceae</taxon>
        <taxon>Lentinula</taxon>
    </lineage>
</organism>
<keyword evidence="2" id="KW-0805">Transcription regulation</keyword>
<protein>
    <submittedName>
        <fullName evidence="6">Velvet factor</fullName>
    </submittedName>
</protein>
<dbReference type="EMBL" id="JAOTPV010000027">
    <property type="protein sequence ID" value="KAJ4470112.1"/>
    <property type="molecule type" value="Genomic_DNA"/>
</dbReference>
<reference evidence="6" key="1">
    <citation type="submission" date="2022-08" db="EMBL/GenBank/DDBJ databases">
        <title>A Global Phylogenomic Analysis of the Shiitake Genus Lentinula.</title>
        <authorList>
            <consortium name="DOE Joint Genome Institute"/>
            <person name="Sierra-Patev S."/>
            <person name="Min B."/>
            <person name="Naranjo-Ortiz M."/>
            <person name="Looney B."/>
            <person name="Konkel Z."/>
            <person name="Slot J.C."/>
            <person name="Sakamoto Y."/>
            <person name="Steenwyk J.L."/>
            <person name="Rokas A."/>
            <person name="Carro J."/>
            <person name="Camarero S."/>
            <person name="Ferreira P."/>
            <person name="Molpeceres G."/>
            <person name="Ruiz-Duenas F.J."/>
            <person name="Serrano A."/>
            <person name="Henrissat B."/>
            <person name="Drula E."/>
            <person name="Hughes K.W."/>
            <person name="Mata J.L."/>
            <person name="Ishikawa N.K."/>
            <person name="Vargas-Isla R."/>
            <person name="Ushijima S."/>
            <person name="Smith C.A."/>
            <person name="Ahrendt S."/>
            <person name="Andreopoulos W."/>
            <person name="He G."/>
            <person name="Labutti K."/>
            <person name="Lipzen A."/>
            <person name="Ng V."/>
            <person name="Riley R."/>
            <person name="Sandor L."/>
            <person name="Barry K."/>
            <person name="Martinez A.T."/>
            <person name="Xiao Y."/>
            <person name="Gibbons J.G."/>
            <person name="Terashima K."/>
            <person name="Grigoriev I.V."/>
            <person name="Hibbett D.S."/>
        </authorList>
    </citation>
    <scope>NUCLEOTIDE SEQUENCE</scope>
    <source>
        <strain evidence="6">JLM2183</strain>
    </source>
</reference>
<comment type="caution">
    <text evidence="6">The sequence shown here is derived from an EMBL/GenBank/DDBJ whole genome shotgun (WGS) entry which is preliminary data.</text>
</comment>
<dbReference type="InterPro" id="IPR037525">
    <property type="entry name" value="Velvet_dom"/>
</dbReference>
<feature type="non-terminal residue" evidence="6">
    <location>
        <position position="165"/>
    </location>
</feature>
<sequence length="165" mass="18269">DRRPLDPPPIVMLRLFELTSTSQYDSQEKDISSYENIETSGMLCAVELGPSTSNGAPVSESEIARLTAEILIGSKVAQSNLIKIYSQKSPLFVFADLAVKNLGLFKLRYKFFDLFSAVPGRAINLESECTGGTFCIYSSKEFPGLQESTKLTKVRFHHGDHIDLS</sequence>
<dbReference type="PANTHER" id="PTHR33572">
    <property type="entry name" value="SPORE DEVELOPMENT REGULATOR VOSA"/>
    <property type="match status" value="1"/>
</dbReference>
<evidence type="ECO:0000256" key="2">
    <source>
        <dbReference type="ARBA" id="ARBA00023015"/>
    </source>
</evidence>
<evidence type="ECO:0000313" key="6">
    <source>
        <dbReference type="EMBL" id="KAJ4470112.1"/>
    </source>
</evidence>
<evidence type="ECO:0000256" key="1">
    <source>
        <dbReference type="ARBA" id="ARBA00004123"/>
    </source>
</evidence>
<dbReference type="Pfam" id="PF11754">
    <property type="entry name" value="Velvet"/>
    <property type="match status" value="2"/>
</dbReference>
<evidence type="ECO:0000256" key="4">
    <source>
        <dbReference type="ARBA" id="ARBA00023242"/>
    </source>
</evidence>
<name>A0A9W9A0H9_9AGAR</name>